<dbReference type="AlphaFoldDB" id="A0A8K0KWI0"/>
<dbReference type="EMBL" id="JAESVG020000009">
    <property type="protein sequence ID" value="KAG8624607.1"/>
    <property type="molecule type" value="Genomic_DNA"/>
</dbReference>
<evidence type="ECO:0000256" key="1">
    <source>
        <dbReference type="ARBA" id="ARBA00023242"/>
    </source>
</evidence>
<dbReference type="GO" id="GO:0008270">
    <property type="term" value="F:zinc ion binding"/>
    <property type="evidence" value="ECO:0007669"/>
    <property type="project" value="InterPro"/>
</dbReference>
<protein>
    <recommendedName>
        <fullName evidence="3">Zn(2)-C6 fungal-type domain-containing protein</fullName>
    </recommendedName>
</protein>
<dbReference type="PANTHER" id="PTHR47784:SF10">
    <property type="entry name" value="TRANSCRIPTION FACTOR, PUTATIVE (AFU_ORTHOLOGUE AFUA_6G14150)-RELATED"/>
    <property type="match status" value="1"/>
</dbReference>
<dbReference type="InterPro" id="IPR036864">
    <property type="entry name" value="Zn2-C6_fun-type_DNA-bd_sf"/>
</dbReference>
<dbReference type="PROSITE" id="PS50048">
    <property type="entry name" value="ZN2_CY6_FUNGAL_2"/>
    <property type="match status" value="1"/>
</dbReference>
<feature type="domain" description="Zn(2)-C6 fungal-type" evidence="3">
    <location>
        <begin position="15"/>
        <end position="47"/>
    </location>
</feature>
<reference evidence="4" key="1">
    <citation type="submission" date="2021-07" db="EMBL/GenBank/DDBJ databases">
        <title>Elsinoe batatas strain:CRI-CJ2 Genome sequencing and assembly.</title>
        <authorList>
            <person name="Huang L."/>
        </authorList>
    </citation>
    <scope>NUCLEOTIDE SEQUENCE</scope>
    <source>
        <strain evidence="4">CRI-CJ2</strain>
    </source>
</reference>
<gene>
    <name evidence="4" type="ORF">KVT40_007674</name>
</gene>
<dbReference type="SMART" id="SM00066">
    <property type="entry name" value="GAL4"/>
    <property type="match status" value="1"/>
</dbReference>
<dbReference type="InterPro" id="IPR001138">
    <property type="entry name" value="Zn2Cys6_DnaBD"/>
</dbReference>
<dbReference type="OrthoDB" id="4937900at2759"/>
<comment type="caution">
    <text evidence="4">The sequence shown here is derived from an EMBL/GenBank/DDBJ whole genome shotgun (WGS) entry which is preliminary data.</text>
</comment>
<dbReference type="GO" id="GO:0001228">
    <property type="term" value="F:DNA-binding transcription activator activity, RNA polymerase II-specific"/>
    <property type="evidence" value="ECO:0007669"/>
    <property type="project" value="TreeGrafter"/>
</dbReference>
<dbReference type="Proteomes" id="UP000809789">
    <property type="component" value="Unassembled WGS sequence"/>
</dbReference>
<evidence type="ECO:0000259" key="3">
    <source>
        <dbReference type="PROSITE" id="PS50048"/>
    </source>
</evidence>
<dbReference type="SUPFAM" id="SSF57701">
    <property type="entry name" value="Zn2/Cys6 DNA-binding domain"/>
    <property type="match status" value="1"/>
</dbReference>
<organism evidence="4 5">
    <name type="scientific">Elsinoe batatas</name>
    <dbReference type="NCBI Taxonomy" id="2601811"/>
    <lineage>
        <taxon>Eukaryota</taxon>
        <taxon>Fungi</taxon>
        <taxon>Dikarya</taxon>
        <taxon>Ascomycota</taxon>
        <taxon>Pezizomycotina</taxon>
        <taxon>Dothideomycetes</taxon>
        <taxon>Dothideomycetidae</taxon>
        <taxon>Myriangiales</taxon>
        <taxon>Elsinoaceae</taxon>
        <taxon>Elsinoe</taxon>
    </lineage>
</organism>
<proteinExistence type="predicted"/>
<feature type="compositionally biased region" description="Low complexity" evidence="2">
    <location>
        <begin position="63"/>
        <end position="75"/>
    </location>
</feature>
<sequence length="479" mass="52798">MPVKKRISHAKSRSGCTNCKKRHVKCDEQGPPCANCIARESSTTCHFPSRRPATSSRTTAIIPRPSHSSSSSSHPSPDPPVHQHDPSRLFPLSSALSPTLPPHLDTPLPLTPTTRLLELELLHRWTTLTYRSFTSLPEDIPNMTLTFPRLGLRYPFLLHGLFALAALESSVTCPPAESARYLRAGMAYYDAASRSFRGYLPGLDGAGGDLQYSLYMFSALAMALYVGIPLCSRAVGVVGGEAGYGDEDVLEMVGQIFNLQVGMVELAACNARGLWSSEYGPALVRAEEIVKTPLPEGLGDDTEEALARMKRVVEAANGEEEGMYMQAWRGLRFCFTEEKRDLVRGLCIAWPTLAGKPFMQAFRNGDEVALWMLMHWGVLVHRMGRRAWWAMGLGKRLVTELSERMMLSTVPEANMSEWWEGTAWARRHVGLDGMPSEPTISLAELTLAPSMLNLASEVELPPEWGCTRNSLLDGSLLAP</sequence>
<dbReference type="CDD" id="cd00067">
    <property type="entry name" value="GAL4"/>
    <property type="match status" value="1"/>
</dbReference>
<accession>A0A8K0KWI0</accession>
<feature type="region of interest" description="Disordered" evidence="2">
    <location>
        <begin position="47"/>
        <end position="92"/>
    </location>
</feature>
<dbReference type="InterPro" id="IPR053157">
    <property type="entry name" value="Sterol_Uptake_Regulator"/>
</dbReference>
<keyword evidence="1" id="KW-0539">Nucleus</keyword>
<dbReference type="PROSITE" id="PS00463">
    <property type="entry name" value="ZN2_CY6_FUNGAL_1"/>
    <property type="match status" value="1"/>
</dbReference>
<feature type="compositionally biased region" description="Polar residues" evidence="2">
    <location>
        <begin position="47"/>
        <end position="59"/>
    </location>
</feature>
<dbReference type="PANTHER" id="PTHR47784">
    <property type="entry name" value="STEROL UPTAKE CONTROL PROTEIN 2"/>
    <property type="match status" value="1"/>
</dbReference>
<dbReference type="Pfam" id="PF00172">
    <property type="entry name" value="Zn_clus"/>
    <property type="match status" value="1"/>
</dbReference>
<evidence type="ECO:0000313" key="4">
    <source>
        <dbReference type="EMBL" id="KAG8624607.1"/>
    </source>
</evidence>
<evidence type="ECO:0000256" key="2">
    <source>
        <dbReference type="SAM" id="MobiDB-lite"/>
    </source>
</evidence>
<name>A0A8K0KWI0_9PEZI</name>
<dbReference type="Gene3D" id="4.10.240.10">
    <property type="entry name" value="Zn(2)-C6 fungal-type DNA-binding domain"/>
    <property type="match status" value="1"/>
</dbReference>
<evidence type="ECO:0000313" key="5">
    <source>
        <dbReference type="Proteomes" id="UP000809789"/>
    </source>
</evidence>
<keyword evidence="5" id="KW-1185">Reference proteome</keyword>